<dbReference type="GO" id="GO:0045259">
    <property type="term" value="C:proton-transporting ATP synthase complex"/>
    <property type="evidence" value="ECO:0007669"/>
    <property type="project" value="UniProtKB-KW"/>
</dbReference>
<keyword evidence="5 7" id="KW-0472">Membrane</keyword>
<evidence type="ECO:0000256" key="6">
    <source>
        <dbReference type="ARBA" id="ARBA00023310"/>
    </source>
</evidence>
<evidence type="ECO:0000256" key="5">
    <source>
        <dbReference type="ARBA" id="ARBA00023136"/>
    </source>
</evidence>
<protein>
    <recommendedName>
        <fullName evidence="7">ATP synthase subunit delta</fullName>
    </recommendedName>
    <alternativeName>
        <fullName evidence="7">ATP synthase F(1) sector subunit delta</fullName>
    </alternativeName>
    <alternativeName>
        <fullName evidence="7">F-type ATPase subunit delta</fullName>
        <shortName evidence="7">F-ATPase subunit delta</shortName>
    </alternativeName>
</protein>
<dbReference type="PRINTS" id="PR00125">
    <property type="entry name" value="ATPASEDELTA"/>
</dbReference>
<keyword evidence="2 7" id="KW-0813">Transport</keyword>
<evidence type="ECO:0000313" key="8">
    <source>
        <dbReference type="EMBL" id="TVZ04257.1"/>
    </source>
</evidence>
<keyword evidence="6 7" id="KW-0066">ATP synthesis</keyword>
<dbReference type="EMBL" id="RPFW01000003">
    <property type="protein sequence ID" value="TVZ04257.1"/>
    <property type="molecule type" value="Genomic_DNA"/>
</dbReference>
<comment type="function">
    <text evidence="7">F(1)F(0) ATP synthase produces ATP from ADP in the presence of a proton or sodium gradient. F-type ATPases consist of two structural domains, F(1) containing the extramembraneous catalytic core and F(0) containing the membrane proton channel, linked together by a central stalk and a peripheral stalk. During catalysis, ATP synthesis in the catalytic domain of F(1) is coupled via a rotary mechanism of the central stalk subunits to proton translocation.</text>
</comment>
<dbReference type="PANTHER" id="PTHR11910">
    <property type="entry name" value="ATP SYNTHASE DELTA CHAIN"/>
    <property type="match status" value="1"/>
</dbReference>
<dbReference type="AlphaFoldDB" id="A0A6P2BZY8"/>
<dbReference type="NCBIfam" id="NF009967">
    <property type="entry name" value="PRK13430.1"/>
    <property type="match status" value="1"/>
</dbReference>
<comment type="function">
    <text evidence="7">This protein is part of the stalk that links CF(0) to CF(1). It either transmits conformational changes from CF(0) to CF(1) or is implicated in proton conduction.</text>
</comment>
<keyword evidence="4 7" id="KW-0406">Ion transport</keyword>
<gene>
    <name evidence="7" type="primary">atpH</name>
    <name evidence="8" type="ORF">EAS64_17890</name>
</gene>
<comment type="similarity">
    <text evidence="7">Belongs to the ATPase delta chain family.</text>
</comment>
<comment type="subcellular location">
    <subcellularLocation>
        <location evidence="7">Cell membrane</location>
        <topology evidence="7">Peripheral membrane protein</topology>
    </subcellularLocation>
    <subcellularLocation>
        <location evidence="1">Membrane</location>
    </subcellularLocation>
</comment>
<evidence type="ECO:0000256" key="3">
    <source>
        <dbReference type="ARBA" id="ARBA00022781"/>
    </source>
</evidence>
<accession>A0A6P2BZY8</accession>
<dbReference type="GO" id="GO:0046933">
    <property type="term" value="F:proton-transporting ATP synthase activity, rotational mechanism"/>
    <property type="evidence" value="ECO:0007669"/>
    <property type="project" value="UniProtKB-UniRule"/>
</dbReference>
<comment type="caution">
    <text evidence="8">The sequence shown here is derived from an EMBL/GenBank/DDBJ whole genome shotgun (WGS) entry which is preliminary data.</text>
</comment>
<dbReference type="Pfam" id="PF00213">
    <property type="entry name" value="OSCP"/>
    <property type="match status" value="1"/>
</dbReference>
<dbReference type="InterPro" id="IPR000711">
    <property type="entry name" value="ATPase_OSCP/dsu"/>
</dbReference>
<keyword evidence="9" id="KW-1185">Reference proteome</keyword>
<evidence type="ECO:0000313" key="9">
    <source>
        <dbReference type="Proteomes" id="UP000460272"/>
    </source>
</evidence>
<keyword evidence="7" id="KW-1003">Cell membrane</keyword>
<proteinExistence type="inferred from homology"/>
<evidence type="ECO:0000256" key="4">
    <source>
        <dbReference type="ARBA" id="ARBA00023065"/>
    </source>
</evidence>
<organism evidence="8 9">
    <name type="scientific">Trebonia kvetii</name>
    <dbReference type="NCBI Taxonomy" id="2480626"/>
    <lineage>
        <taxon>Bacteria</taxon>
        <taxon>Bacillati</taxon>
        <taxon>Actinomycetota</taxon>
        <taxon>Actinomycetes</taxon>
        <taxon>Streptosporangiales</taxon>
        <taxon>Treboniaceae</taxon>
        <taxon>Trebonia</taxon>
    </lineage>
</organism>
<reference evidence="8 9" key="1">
    <citation type="submission" date="2018-11" db="EMBL/GenBank/DDBJ databases">
        <title>Trebonia kvetii gen.nov., sp.nov., a novel acidophilic actinobacterium, and proposal of the new actinobacterial family Treboniaceae fam. nov.</title>
        <authorList>
            <person name="Rapoport D."/>
            <person name="Sagova-Mareckova M."/>
            <person name="Sedlacek I."/>
            <person name="Provaznik J."/>
            <person name="Kralova S."/>
            <person name="Pavlinic D."/>
            <person name="Benes V."/>
            <person name="Kopecky J."/>
        </authorList>
    </citation>
    <scope>NUCLEOTIDE SEQUENCE [LARGE SCALE GENOMIC DNA]</scope>
    <source>
        <strain evidence="8 9">15Tr583</strain>
    </source>
</reference>
<dbReference type="HAMAP" id="MF_01416">
    <property type="entry name" value="ATP_synth_delta_bact"/>
    <property type="match status" value="1"/>
</dbReference>
<keyword evidence="3 7" id="KW-0375">Hydrogen ion transport</keyword>
<sequence>MRGASRASYAELRDRLVALAPDPVTAQQIGDELFAVVRLLDAEHGLRRALADATKPSAEKSAVVRRLLTGKVSRASEDLVADAAAARWATSGDFADALEQLAMEALTLAAQYAGTLDDLEDDLFRFGRVVSGQPGLRGALIGPAPTAAKSNLLANLLSQKVSGPSLSLITQALTHPRGRSPQAVLDLAAGIAAHRREQLVAVVRVATELSAAQRQRLLAALTEAYGQGIHLNVVHDPTVVGGVSVQIGDELIDGTAASRLAAVRRRLAG</sequence>
<evidence type="ECO:0000256" key="2">
    <source>
        <dbReference type="ARBA" id="ARBA00022448"/>
    </source>
</evidence>
<dbReference type="OrthoDB" id="5242917at2"/>
<evidence type="ECO:0000256" key="7">
    <source>
        <dbReference type="HAMAP-Rule" id="MF_01416"/>
    </source>
</evidence>
<dbReference type="RefSeq" id="WP_145854126.1">
    <property type="nucleotide sequence ID" value="NZ_RPFW01000003.1"/>
</dbReference>
<dbReference type="Proteomes" id="UP000460272">
    <property type="component" value="Unassembled WGS sequence"/>
</dbReference>
<dbReference type="GO" id="GO:0005886">
    <property type="term" value="C:plasma membrane"/>
    <property type="evidence" value="ECO:0007669"/>
    <property type="project" value="UniProtKB-SubCell"/>
</dbReference>
<name>A0A6P2BZY8_9ACTN</name>
<evidence type="ECO:0000256" key="1">
    <source>
        <dbReference type="ARBA" id="ARBA00004370"/>
    </source>
</evidence>
<keyword evidence="7" id="KW-0139">CF(1)</keyword>